<protein>
    <submittedName>
        <fullName evidence="1">Uncharacterized protein</fullName>
    </submittedName>
</protein>
<dbReference type="AlphaFoldDB" id="A0ABD3TF90"/>
<organism evidence="1 2">
    <name type="scientific">Penstemon smallii</name>
    <dbReference type="NCBI Taxonomy" id="265156"/>
    <lineage>
        <taxon>Eukaryota</taxon>
        <taxon>Viridiplantae</taxon>
        <taxon>Streptophyta</taxon>
        <taxon>Embryophyta</taxon>
        <taxon>Tracheophyta</taxon>
        <taxon>Spermatophyta</taxon>
        <taxon>Magnoliopsida</taxon>
        <taxon>eudicotyledons</taxon>
        <taxon>Gunneridae</taxon>
        <taxon>Pentapetalae</taxon>
        <taxon>asterids</taxon>
        <taxon>lamiids</taxon>
        <taxon>Lamiales</taxon>
        <taxon>Plantaginaceae</taxon>
        <taxon>Cheloneae</taxon>
        <taxon>Penstemon</taxon>
    </lineage>
</organism>
<name>A0ABD3TF90_9LAMI</name>
<reference evidence="1 2" key="1">
    <citation type="submission" date="2024-12" db="EMBL/GenBank/DDBJ databases">
        <title>The unique morphological basis and parallel evolutionary history of personate flowers in Penstemon.</title>
        <authorList>
            <person name="Depatie T.H."/>
            <person name="Wessinger C.A."/>
        </authorList>
    </citation>
    <scope>NUCLEOTIDE SEQUENCE [LARGE SCALE GENOMIC DNA]</scope>
    <source>
        <strain evidence="1">WTNN_2</strain>
        <tissue evidence="1">Leaf</tissue>
    </source>
</reference>
<keyword evidence="2" id="KW-1185">Reference proteome</keyword>
<sequence length="26" mass="3321">MFYFRLRKFRILTTFSFLQVLTCIYL</sequence>
<comment type="caution">
    <text evidence="1">The sequence shown here is derived from an EMBL/GenBank/DDBJ whole genome shotgun (WGS) entry which is preliminary data.</text>
</comment>
<accession>A0ABD3TF90</accession>
<dbReference type="EMBL" id="JBJXBP010000004">
    <property type="protein sequence ID" value="KAL3835135.1"/>
    <property type="molecule type" value="Genomic_DNA"/>
</dbReference>
<evidence type="ECO:0000313" key="1">
    <source>
        <dbReference type="EMBL" id="KAL3835135.1"/>
    </source>
</evidence>
<evidence type="ECO:0000313" key="2">
    <source>
        <dbReference type="Proteomes" id="UP001634393"/>
    </source>
</evidence>
<dbReference type="Proteomes" id="UP001634393">
    <property type="component" value="Unassembled WGS sequence"/>
</dbReference>
<gene>
    <name evidence="1" type="ORF">ACJIZ3_009871</name>
</gene>
<proteinExistence type="predicted"/>